<dbReference type="UniPathway" id="UPA00753"/>
<dbReference type="PANTHER" id="PTHR15458">
    <property type="entry name" value="PHOSPHATIDYLETHANOLAMINE N-METHYLTRANSFERASE"/>
    <property type="match status" value="1"/>
</dbReference>
<evidence type="ECO:0000256" key="1">
    <source>
        <dbReference type="ARBA" id="ARBA00004477"/>
    </source>
</evidence>
<dbReference type="Proteomes" id="UP000290189">
    <property type="component" value="Unassembled WGS sequence"/>
</dbReference>
<comment type="subcellular location">
    <subcellularLocation>
        <location evidence="1">Endoplasmic reticulum membrane</location>
        <topology evidence="1">Multi-pass membrane protein</topology>
    </subcellularLocation>
</comment>
<evidence type="ECO:0000313" key="19">
    <source>
        <dbReference type="Proteomes" id="UP000039324"/>
    </source>
</evidence>
<evidence type="ECO:0000256" key="4">
    <source>
        <dbReference type="ARBA" id="ARBA00022516"/>
    </source>
</evidence>
<dbReference type="EC" id="2.1.1.71" evidence="15"/>
<protein>
    <recommendedName>
        <fullName evidence="15">phosphatidyl-N-methylethanolamine N-methyltransferase</fullName>
        <ecNumber evidence="15">2.1.1.71</ecNumber>
    </recommendedName>
</protein>
<feature type="transmembrane region" description="Helical" evidence="16">
    <location>
        <begin position="37"/>
        <end position="67"/>
    </location>
</feature>
<name>A0A0G4J5S7_PLABS</name>
<comment type="pathway">
    <text evidence="3">Lipid metabolism.</text>
</comment>
<keyword evidence="11" id="KW-0443">Lipid metabolism</keyword>
<evidence type="ECO:0000256" key="7">
    <source>
        <dbReference type="ARBA" id="ARBA00022691"/>
    </source>
</evidence>
<evidence type="ECO:0000256" key="8">
    <source>
        <dbReference type="ARBA" id="ARBA00022692"/>
    </source>
</evidence>
<evidence type="ECO:0000256" key="3">
    <source>
        <dbReference type="ARBA" id="ARBA00005189"/>
    </source>
</evidence>
<sequence length="185" mass="20738">MLDASTWVAIAVFSLPHWFYAYVWVRPDLFIAGTKKWAAAHAVTVFASLATMFKVLQLIVILWWAVLHPPVAKEFPSPLSFRFVVCVLAVILGQILNAAIYWAIGHDGVYYGIRLGRPVPWYTGFPFHLFGVKIPHPQYLGSSMTICGLAGLFYTSTTTYLPVIAAFSTVFYVITAIIEENQFTK</sequence>
<evidence type="ECO:0000313" key="17">
    <source>
        <dbReference type="EMBL" id="CEP02882.1"/>
    </source>
</evidence>
<evidence type="ECO:0000256" key="11">
    <source>
        <dbReference type="ARBA" id="ARBA00023098"/>
    </source>
</evidence>
<keyword evidence="9" id="KW-0256">Endoplasmic reticulum</keyword>
<dbReference type="STRING" id="37360.A0A0G4J5S7"/>
<dbReference type="GO" id="GO:0032259">
    <property type="term" value="P:methylation"/>
    <property type="evidence" value="ECO:0007669"/>
    <property type="project" value="UniProtKB-KW"/>
</dbReference>
<keyword evidence="12 16" id="KW-0472">Membrane</keyword>
<dbReference type="GO" id="GO:0005789">
    <property type="term" value="C:endoplasmic reticulum membrane"/>
    <property type="evidence" value="ECO:0007669"/>
    <property type="project" value="UniProtKB-SubCell"/>
</dbReference>
<dbReference type="EMBL" id="CDSF01000133">
    <property type="protein sequence ID" value="CEP02882.1"/>
    <property type="molecule type" value="Genomic_DNA"/>
</dbReference>
<keyword evidence="19" id="KW-1185">Reference proteome</keyword>
<dbReference type="PANTHER" id="PTHR15458:SF5">
    <property type="entry name" value="PHOSPHATIDYLETHANOLAMINE N-METHYLTRANSFERASE"/>
    <property type="match status" value="1"/>
</dbReference>
<proteinExistence type="predicted"/>
<evidence type="ECO:0000256" key="9">
    <source>
        <dbReference type="ARBA" id="ARBA00022824"/>
    </source>
</evidence>
<feature type="transmembrane region" description="Helical" evidence="16">
    <location>
        <begin position="160"/>
        <end position="178"/>
    </location>
</feature>
<evidence type="ECO:0000256" key="16">
    <source>
        <dbReference type="SAM" id="Phobius"/>
    </source>
</evidence>
<keyword evidence="7" id="KW-0949">S-adenosyl-L-methionine</keyword>
<feature type="transmembrane region" description="Helical" evidence="16">
    <location>
        <begin position="79"/>
        <end position="104"/>
    </location>
</feature>
<dbReference type="GO" id="GO:0000773">
    <property type="term" value="F:phosphatidyl-N-methylethanolamine N-methyltransferase activity"/>
    <property type="evidence" value="ECO:0007669"/>
    <property type="project" value="UniProtKB-EC"/>
</dbReference>
<feature type="transmembrane region" description="Helical" evidence="16">
    <location>
        <begin position="6"/>
        <end position="25"/>
    </location>
</feature>
<keyword evidence="10 16" id="KW-1133">Transmembrane helix</keyword>
<keyword evidence="18" id="KW-0496">Mitochondrion</keyword>
<keyword evidence="13" id="KW-0594">Phospholipid biosynthesis</keyword>
<reference evidence="18 20" key="2">
    <citation type="submission" date="2018-03" db="EMBL/GenBank/DDBJ databases">
        <authorList>
            <person name="Fogelqvist J."/>
        </authorList>
    </citation>
    <scope>NUCLEOTIDE SEQUENCE [LARGE SCALE GENOMIC DNA]</scope>
</reference>
<evidence type="ECO:0000256" key="2">
    <source>
        <dbReference type="ARBA" id="ARBA00004969"/>
    </source>
</evidence>
<dbReference type="GO" id="GO:0006656">
    <property type="term" value="P:phosphatidylcholine biosynthetic process"/>
    <property type="evidence" value="ECO:0007669"/>
    <property type="project" value="UniProtKB-UniPathway"/>
</dbReference>
<evidence type="ECO:0000256" key="6">
    <source>
        <dbReference type="ARBA" id="ARBA00022679"/>
    </source>
</evidence>
<accession>A0A0G4J5S7</accession>
<gene>
    <name evidence="17" type="ORF">PBRA_002849</name>
    <name evidence="18" type="ORF">PLBR_LOCUS2202</name>
</gene>
<evidence type="ECO:0000256" key="15">
    <source>
        <dbReference type="ARBA" id="ARBA00034137"/>
    </source>
</evidence>
<keyword evidence="14" id="KW-1208">Phospholipid metabolism</keyword>
<evidence type="ECO:0000256" key="5">
    <source>
        <dbReference type="ARBA" id="ARBA00022603"/>
    </source>
</evidence>
<evidence type="ECO:0000256" key="12">
    <source>
        <dbReference type="ARBA" id="ARBA00023136"/>
    </source>
</evidence>
<dbReference type="OMA" id="LYFWPLI"/>
<reference evidence="17 19" key="1">
    <citation type="submission" date="2015-02" db="EMBL/GenBank/DDBJ databases">
        <authorList>
            <person name="Chooi Y.-H."/>
        </authorList>
    </citation>
    <scope>NUCLEOTIDE SEQUENCE [LARGE SCALE GENOMIC DNA]</scope>
    <source>
        <strain evidence="17">E3</strain>
    </source>
</reference>
<dbReference type="InterPro" id="IPR024960">
    <property type="entry name" value="PEMT/MFAP"/>
</dbReference>
<evidence type="ECO:0000256" key="14">
    <source>
        <dbReference type="ARBA" id="ARBA00023264"/>
    </source>
</evidence>
<evidence type="ECO:0000256" key="13">
    <source>
        <dbReference type="ARBA" id="ARBA00023209"/>
    </source>
</evidence>
<keyword evidence="4" id="KW-0444">Lipid biosynthesis</keyword>
<dbReference type="Pfam" id="PF04191">
    <property type="entry name" value="PEMT"/>
    <property type="match status" value="1"/>
</dbReference>
<dbReference type="OrthoDB" id="8300106at2759"/>
<dbReference type="InterPro" id="IPR007318">
    <property type="entry name" value="Phopholipid_MeTrfase"/>
</dbReference>
<comment type="pathway">
    <text evidence="2">Phospholipid metabolism; phosphatidylcholine biosynthesis.</text>
</comment>
<evidence type="ECO:0000313" key="20">
    <source>
        <dbReference type="Proteomes" id="UP000290189"/>
    </source>
</evidence>
<evidence type="ECO:0000313" key="18">
    <source>
        <dbReference type="EMBL" id="SPQ94987.1"/>
    </source>
</evidence>
<dbReference type="AlphaFoldDB" id="A0A0G4J5S7"/>
<keyword evidence="6" id="KW-0808">Transferase</keyword>
<organism evidence="17 19">
    <name type="scientific">Plasmodiophora brassicae</name>
    <name type="common">Clubroot disease agent</name>
    <dbReference type="NCBI Taxonomy" id="37360"/>
    <lineage>
        <taxon>Eukaryota</taxon>
        <taxon>Sar</taxon>
        <taxon>Rhizaria</taxon>
        <taxon>Endomyxa</taxon>
        <taxon>Phytomyxea</taxon>
        <taxon>Plasmodiophorida</taxon>
        <taxon>Plasmodiophoridae</taxon>
        <taxon>Plasmodiophora</taxon>
    </lineage>
</organism>
<evidence type="ECO:0000256" key="10">
    <source>
        <dbReference type="ARBA" id="ARBA00022989"/>
    </source>
</evidence>
<geneLocation type="mitochondrion" evidence="18"/>
<keyword evidence="8 16" id="KW-0812">Transmembrane</keyword>
<keyword evidence="5" id="KW-0489">Methyltransferase</keyword>
<dbReference type="EMBL" id="OVEO01000003">
    <property type="protein sequence ID" value="SPQ94987.1"/>
    <property type="molecule type" value="Genomic_DNA"/>
</dbReference>
<dbReference type="Proteomes" id="UP000039324">
    <property type="component" value="Unassembled WGS sequence"/>
</dbReference>